<keyword evidence="3 6" id="KW-0812">Transmembrane</keyword>
<evidence type="ECO:0000256" key="2">
    <source>
        <dbReference type="ARBA" id="ARBA00008053"/>
    </source>
</evidence>
<dbReference type="PANTHER" id="PTHR35791">
    <property type="entry name" value="UPF0754 MEMBRANE PROTEIN YHEB"/>
    <property type="match status" value="1"/>
</dbReference>
<organism evidence="7 8">
    <name type="scientific">Paenibacillus faecis</name>
    <dbReference type="NCBI Taxonomy" id="862114"/>
    <lineage>
        <taxon>Bacteria</taxon>
        <taxon>Bacillati</taxon>
        <taxon>Bacillota</taxon>
        <taxon>Bacilli</taxon>
        <taxon>Bacillales</taxon>
        <taxon>Paenibacillaceae</taxon>
        <taxon>Paenibacillus</taxon>
    </lineage>
</organism>
<evidence type="ECO:0000313" key="7">
    <source>
        <dbReference type="EMBL" id="TYA14942.1"/>
    </source>
</evidence>
<dbReference type="PANTHER" id="PTHR35791:SF1">
    <property type="entry name" value="UPF0754 MEMBRANE PROTEIN YHEB"/>
    <property type="match status" value="1"/>
</dbReference>
<dbReference type="Proteomes" id="UP000325218">
    <property type="component" value="Unassembled WGS sequence"/>
</dbReference>
<dbReference type="EMBL" id="VSDO01000001">
    <property type="protein sequence ID" value="TYA14942.1"/>
    <property type="molecule type" value="Genomic_DNA"/>
</dbReference>
<sequence>MDDWLYVVVSVAVAAFVGGVTNHFAIKMLFHPRNPVYIGKYHVPFTPGLIPKRREDIAESLGNVVAEYLVTTEGLQELMLRPAFKNQAEQYLLSALHRLAANPNTLKEAALSVWEPEQWEALKGRLAEAGGALAERGGRYLWDRLGLDGRKLSEIVPGWTEDNRERWSAAAADAVLRAVEEELLSAEGQRMLSKMAANMVDRAGGFLGTMAAIFVDEDKLVRKLTPTLVQALRGEEAGRRVALAIRGRMEQLGEKTAAELLEMLAGQDAEGWLADQIQNLPFEKWLASAEQVKVASLVAPWLSRAEAALPSVTERLISWVVKGIPAAMRAIQLPKLVQEQVQKFPVERLEEVILSVSGKEFRAITWLGVLLGGIIGLFQSLLMLWMG</sequence>
<proteinExistence type="inferred from homology"/>
<feature type="transmembrane region" description="Helical" evidence="6">
    <location>
        <begin position="6"/>
        <end position="25"/>
    </location>
</feature>
<dbReference type="OrthoDB" id="9787430at2"/>
<dbReference type="GO" id="GO:0012505">
    <property type="term" value="C:endomembrane system"/>
    <property type="evidence" value="ECO:0007669"/>
    <property type="project" value="UniProtKB-SubCell"/>
</dbReference>
<dbReference type="RefSeq" id="WP_148450535.1">
    <property type="nucleotide sequence ID" value="NZ_BORZ01000010.1"/>
</dbReference>
<comment type="subcellular location">
    <subcellularLocation>
        <location evidence="1">Endomembrane system</location>
    </subcellularLocation>
</comment>
<feature type="transmembrane region" description="Helical" evidence="6">
    <location>
        <begin position="363"/>
        <end position="386"/>
    </location>
</feature>
<comment type="similarity">
    <text evidence="2">Belongs to the UPF0754 family.</text>
</comment>
<name>A0A5D0CY34_9BACL</name>
<gene>
    <name evidence="7" type="ORF">FRY98_04545</name>
</gene>
<evidence type="ECO:0000313" key="8">
    <source>
        <dbReference type="Proteomes" id="UP000325218"/>
    </source>
</evidence>
<keyword evidence="4 6" id="KW-1133">Transmembrane helix</keyword>
<reference evidence="7 8" key="1">
    <citation type="submission" date="2019-08" db="EMBL/GenBank/DDBJ databases">
        <title>Genome sequencing of Paenibacillus faecis DSM 23593(T).</title>
        <authorList>
            <person name="Kook J.-K."/>
            <person name="Park S.-N."/>
            <person name="Lim Y.K."/>
        </authorList>
    </citation>
    <scope>NUCLEOTIDE SEQUENCE [LARGE SCALE GENOMIC DNA]</scope>
    <source>
        <strain evidence="7 8">DSM 23593</strain>
    </source>
</reference>
<keyword evidence="8" id="KW-1185">Reference proteome</keyword>
<dbReference type="Pfam" id="PF04286">
    <property type="entry name" value="DUF445"/>
    <property type="match status" value="1"/>
</dbReference>
<dbReference type="AlphaFoldDB" id="A0A5D0CY34"/>
<evidence type="ECO:0000256" key="6">
    <source>
        <dbReference type="SAM" id="Phobius"/>
    </source>
</evidence>
<accession>A0A5D0CY34</accession>
<dbReference type="InterPro" id="IPR007383">
    <property type="entry name" value="DUF445"/>
</dbReference>
<comment type="caution">
    <text evidence="7">The sequence shown here is derived from an EMBL/GenBank/DDBJ whole genome shotgun (WGS) entry which is preliminary data.</text>
</comment>
<evidence type="ECO:0000256" key="4">
    <source>
        <dbReference type="ARBA" id="ARBA00022989"/>
    </source>
</evidence>
<evidence type="ECO:0000256" key="3">
    <source>
        <dbReference type="ARBA" id="ARBA00022692"/>
    </source>
</evidence>
<evidence type="ECO:0000256" key="1">
    <source>
        <dbReference type="ARBA" id="ARBA00004308"/>
    </source>
</evidence>
<keyword evidence="5 6" id="KW-0472">Membrane</keyword>
<evidence type="ECO:0000256" key="5">
    <source>
        <dbReference type="ARBA" id="ARBA00023136"/>
    </source>
</evidence>
<protein>
    <submittedName>
        <fullName evidence="7">DUF445 family protein</fullName>
    </submittedName>
</protein>